<gene>
    <name evidence="2" type="ORF">SAMN05421878_1172</name>
</gene>
<dbReference type="RefSeq" id="WP_320753520.1">
    <property type="nucleotide sequence ID" value="NZ_JAWNFU010000003.1"/>
</dbReference>
<sequence length="222" mass="24410">MATMLKVLPGKPTTLGAPQAQTQTQGPARETETAVKYIDIYELANTDLSQVSGISISGACDQIELTKQRQLLSAWVRGGGRLLLNGHPRRVYVDELPQIRKLDFHGAADVWLSEVEAHPIWEGVRRQELLYRTGVPGKHSFAELEKIGVAGFYGHAYLGDLPEQAVIITGIGPYRLPVDIAYRLGAGEVVVHAGNDLDSFTEMGPSTYKLRTNIENYLLGRN</sequence>
<feature type="region of interest" description="Disordered" evidence="1">
    <location>
        <begin position="1"/>
        <end position="25"/>
    </location>
</feature>
<organism evidence="2 3">
    <name type="scientific">Actinobaculum suis</name>
    <dbReference type="NCBI Taxonomy" id="1657"/>
    <lineage>
        <taxon>Bacteria</taxon>
        <taxon>Bacillati</taxon>
        <taxon>Actinomycetota</taxon>
        <taxon>Actinomycetes</taxon>
        <taxon>Actinomycetales</taxon>
        <taxon>Actinomycetaceae</taxon>
        <taxon>Actinobaculum</taxon>
    </lineage>
</organism>
<evidence type="ECO:0000313" key="3">
    <source>
        <dbReference type="Proteomes" id="UP000182744"/>
    </source>
</evidence>
<reference evidence="3" key="1">
    <citation type="submission" date="2016-10" db="EMBL/GenBank/DDBJ databases">
        <authorList>
            <person name="Varghese N."/>
        </authorList>
    </citation>
    <scope>NUCLEOTIDE SEQUENCE [LARGE SCALE GENOMIC DNA]</scope>
    <source>
        <strain evidence="3">DSM 20639</strain>
    </source>
</reference>
<evidence type="ECO:0000256" key="1">
    <source>
        <dbReference type="SAM" id="MobiDB-lite"/>
    </source>
</evidence>
<proteinExistence type="predicted"/>
<evidence type="ECO:0000313" key="2">
    <source>
        <dbReference type="EMBL" id="SDE61932.1"/>
    </source>
</evidence>
<keyword evidence="3" id="KW-1185">Reference proteome</keyword>
<dbReference type="Proteomes" id="UP000182744">
    <property type="component" value="Unassembled WGS sequence"/>
</dbReference>
<dbReference type="AlphaFoldDB" id="A0A1G7EE60"/>
<protein>
    <submittedName>
        <fullName evidence="2">Uncharacterized protein</fullName>
    </submittedName>
</protein>
<feature type="compositionally biased region" description="Low complexity" evidence="1">
    <location>
        <begin position="12"/>
        <end position="25"/>
    </location>
</feature>
<accession>A0A1G7EE60</accession>
<dbReference type="EMBL" id="FNAU01000017">
    <property type="protein sequence ID" value="SDE61932.1"/>
    <property type="molecule type" value="Genomic_DNA"/>
</dbReference>
<name>A0A1G7EE60_9ACTO</name>